<evidence type="ECO:0000256" key="1">
    <source>
        <dbReference type="SAM" id="MobiDB-lite"/>
    </source>
</evidence>
<feature type="compositionally biased region" description="Polar residues" evidence="1">
    <location>
        <begin position="104"/>
        <end position="127"/>
    </location>
</feature>
<accession>A0A9D4ZBS3</accession>
<protein>
    <submittedName>
        <fullName evidence="2">Uncharacterized protein</fullName>
    </submittedName>
</protein>
<feature type="compositionally biased region" description="Basic and acidic residues" evidence="1">
    <location>
        <begin position="36"/>
        <end position="45"/>
    </location>
</feature>
<feature type="compositionally biased region" description="Polar residues" evidence="1">
    <location>
        <begin position="19"/>
        <end position="30"/>
    </location>
</feature>
<feature type="region of interest" description="Disordered" evidence="1">
    <location>
        <begin position="240"/>
        <end position="262"/>
    </location>
</feature>
<dbReference type="AlphaFoldDB" id="A0A9D4ZBS3"/>
<dbReference type="Proteomes" id="UP000886520">
    <property type="component" value="Chromosome 15"/>
</dbReference>
<comment type="caution">
    <text evidence="2">The sequence shown here is derived from an EMBL/GenBank/DDBJ whole genome shotgun (WGS) entry which is preliminary data.</text>
</comment>
<sequence length="634" mass="71535">MDDGGGDDVKNDIARNKPNELSNRNESQVEGMSGDDQSRKPENEIKTSALCDEPDVLELSEPDNLHGQNEPDFDDGGLGNHSHHPKNATNPSAPEDGTLDRNLVGNSSLDNDNMDAENSTPDWTQPASDHPENETKAAADEEHLRDRNLGADLSRINDDVNAADGQQQLDDDGTSQKTRTELEAQEGEIYQPDCYVELNEHADEIVMLDMTEEDESLGASARTPVWWERGTDVEVRDVPTTETPNWFEPPGPPTKTFTPNWQGPVADEIVTLDITEEDEMLGALMGTPDWWEKGTDVEVRDVPTTETPDCFEPPRPSTKTPYLDHPPAGLFDEVLPLVADSDIVSLDFGEEDEGQQTPDWLKPPNFVVEERVQGPGTPNWFAPPEANIPPSVPPHSDGLNVQNDYCDTSPRVRFQQLIRENRRRSSEDHPKIQALMYPLPKQSLLLDLPLYNTYHHHHVHQMKSGTFDENSSKSTNMDPSHHIHTSRHKVVLVEVRLYTLHPTSLLPQYFKKNEVEIRVTSQEPATYSTVIAKQNSIEFIHHIVHTHDIHINHANYESHFTVPSIWTQTCTRTKTQCRCHNHVGEFLHNHFHEHIHSILIRPVSFLGEPDEIGKYCFLNVMRLNVLDGTKTQLG</sequence>
<dbReference type="OrthoDB" id="10620174at2759"/>
<keyword evidence="3" id="KW-1185">Reference proteome</keyword>
<feature type="compositionally biased region" description="Basic and acidic residues" evidence="1">
    <location>
        <begin position="7"/>
        <end position="18"/>
    </location>
</feature>
<dbReference type="EMBL" id="JABFUD020000015">
    <property type="protein sequence ID" value="KAI5069743.1"/>
    <property type="molecule type" value="Genomic_DNA"/>
</dbReference>
<feature type="region of interest" description="Disordered" evidence="1">
    <location>
        <begin position="1"/>
        <end position="178"/>
    </location>
</feature>
<evidence type="ECO:0000313" key="2">
    <source>
        <dbReference type="EMBL" id="KAI5069743.1"/>
    </source>
</evidence>
<feature type="compositionally biased region" description="Acidic residues" evidence="1">
    <location>
        <begin position="52"/>
        <end position="61"/>
    </location>
</feature>
<organism evidence="2 3">
    <name type="scientific">Adiantum capillus-veneris</name>
    <name type="common">Maidenhair fern</name>
    <dbReference type="NCBI Taxonomy" id="13818"/>
    <lineage>
        <taxon>Eukaryota</taxon>
        <taxon>Viridiplantae</taxon>
        <taxon>Streptophyta</taxon>
        <taxon>Embryophyta</taxon>
        <taxon>Tracheophyta</taxon>
        <taxon>Polypodiopsida</taxon>
        <taxon>Polypodiidae</taxon>
        <taxon>Polypodiales</taxon>
        <taxon>Pteridineae</taxon>
        <taxon>Pteridaceae</taxon>
        <taxon>Vittarioideae</taxon>
        <taxon>Adiantum</taxon>
    </lineage>
</organism>
<proteinExistence type="predicted"/>
<evidence type="ECO:0000313" key="3">
    <source>
        <dbReference type="Proteomes" id="UP000886520"/>
    </source>
</evidence>
<gene>
    <name evidence="2" type="ORF">GOP47_0016044</name>
</gene>
<reference evidence="2" key="1">
    <citation type="submission" date="2021-01" db="EMBL/GenBank/DDBJ databases">
        <title>Adiantum capillus-veneris genome.</title>
        <authorList>
            <person name="Fang Y."/>
            <person name="Liao Q."/>
        </authorList>
    </citation>
    <scope>NUCLEOTIDE SEQUENCE</scope>
    <source>
        <strain evidence="2">H3</strain>
        <tissue evidence="2">Leaf</tissue>
    </source>
</reference>
<name>A0A9D4ZBS3_ADICA</name>
<feature type="compositionally biased region" description="Basic and acidic residues" evidence="1">
    <location>
        <begin position="129"/>
        <end position="149"/>
    </location>
</feature>